<organism evidence="2 3">
    <name type="scientific">Solanum commersonii</name>
    <name type="common">Commerson's wild potato</name>
    <name type="synonym">Commerson's nightshade</name>
    <dbReference type="NCBI Taxonomy" id="4109"/>
    <lineage>
        <taxon>Eukaryota</taxon>
        <taxon>Viridiplantae</taxon>
        <taxon>Streptophyta</taxon>
        <taxon>Embryophyta</taxon>
        <taxon>Tracheophyta</taxon>
        <taxon>Spermatophyta</taxon>
        <taxon>Magnoliopsida</taxon>
        <taxon>eudicotyledons</taxon>
        <taxon>Gunneridae</taxon>
        <taxon>Pentapetalae</taxon>
        <taxon>asterids</taxon>
        <taxon>lamiids</taxon>
        <taxon>Solanales</taxon>
        <taxon>Solanaceae</taxon>
        <taxon>Solanoideae</taxon>
        <taxon>Solaneae</taxon>
        <taxon>Solanum</taxon>
    </lineage>
</organism>
<dbReference type="AlphaFoldDB" id="A0A9J6B406"/>
<dbReference type="Proteomes" id="UP000824120">
    <property type="component" value="Chromosome 1"/>
</dbReference>
<evidence type="ECO:0000313" key="2">
    <source>
        <dbReference type="EMBL" id="KAG5631127.1"/>
    </source>
</evidence>
<gene>
    <name evidence="2" type="ORF">H5410_002844</name>
</gene>
<accession>A0A9J6B406</accession>
<feature type="compositionally biased region" description="Basic residues" evidence="1">
    <location>
        <begin position="22"/>
        <end position="32"/>
    </location>
</feature>
<sequence length="212" mass="25160">MKTYRGVDLKKAKFISPDKNVVKRRRTKTGRKKNNENFSSTLLEELSSQAISSSQVESEVSSSQVEPEISQECLEILHEVVDDDDRKDKNEVDDDEEREEEKNEVDDDEEREEKNEVEEKEEKKKKLRKKKEKKNKMRKIEEKIKKLRKKKKKMMKLRMMGTKLSMHTLSLCISSLMLLENGLEDSFRNSCFDQYLDLLMNNNVHFQMTIVY</sequence>
<keyword evidence="3" id="KW-1185">Reference proteome</keyword>
<comment type="caution">
    <text evidence="2">The sequence shown here is derived from an EMBL/GenBank/DDBJ whole genome shotgun (WGS) entry which is preliminary data.</text>
</comment>
<reference evidence="2 3" key="1">
    <citation type="submission" date="2020-09" db="EMBL/GenBank/DDBJ databases">
        <title>De no assembly of potato wild relative species, Solanum commersonii.</title>
        <authorList>
            <person name="Cho K."/>
        </authorList>
    </citation>
    <scope>NUCLEOTIDE SEQUENCE [LARGE SCALE GENOMIC DNA]</scope>
    <source>
        <strain evidence="2">LZ3.2</strain>
        <tissue evidence="2">Leaf</tissue>
    </source>
</reference>
<evidence type="ECO:0000256" key="1">
    <source>
        <dbReference type="SAM" id="MobiDB-lite"/>
    </source>
</evidence>
<protein>
    <submittedName>
        <fullName evidence="2">Uncharacterized protein</fullName>
    </submittedName>
</protein>
<feature type="compositionally biased region" description="Acidic residues" evidence="1">
    <location>
        <begin position="91"/>
        <end position="119"/>
    </location>
</feature>
<feature type="compositionally biased region" description="Low complexity" evidence="1">
    <location>
        <begin position="42"/>
        <end position="72"/>
    </location>
</feature>
<feature type="compositionally biased region" description="Basic and acidic residues" evidence="1">
    <location>
        <begin position="75"/>
        <end position="90"/>
    </location>
</feature>
<proteinExistence type="predicted"/>
<evidence type="ECO:0000313" key="3">
    <source>
        <dbReference type="Proteomes" id="UP000824120"/>
    </source>
</evidence>
<dbReference type="EMBL" id="JACXVP010000001">
    <property type="protein sequence ID" value="KAG5631127.1"/>
    <property type="molecule type" value="Genomic_DNA"/>
</dbReference>
<feature type="region of interest" description="Disordered" evidence="1">
    <location>
        <begin position="20"/>
        <end position="139"/>
    </location>
</feature>
<feature type="compositionally biased region" description="Basic residues" evidence="1">
    <location>
        <begin position="123"/>
        <end position="137"/>
    </location>
</feature>
<name>A0A9J6B406_SOLCO</name>